<sequence>MSQQWPGYHTNPSPSDPYSPADPYATEQGYVPTGYEPNPAAGEPPRQGIGTPGADAPPWAAEATAPYRTPDPTADWGQPQSGFDPATAGRPYDHGYGNQTTSSDHGYGAPYGYGPGHDHPGSAIAPYPAASPYAQFGDRPNSSRSKVAAALLAFFLGTFGVHNFYLGHTGRGIAQLLITVLSLGFLAPFTAIWALIEFVLILTGSLTDADGRPLSN</sequence>
<feature type="region of interest" description="Disordered" evidence="5">
    <location>
        <begin position="1"/>
        <end position="110"/>
    </location>
</feature>
<dbReference type="InterPro" id="IPR007829">
    <property type="entry name" value="TM2"/>
</dbReference>
<evidence type="ECO:0000256" key="2">
    <source>
        <dbReference type="ARBA" id="ARBA00022692"/>
    </source>
</evidence>
<comment type="subcellular location">
    <subcellularLocation>
        <location evidence="1">Membrane</location>
        <topology evidence="1">Multi-pass membrane protein</topology>
    </subcellularLocation>
</comment>
<feature type="compositionally biased region" description="Low complexity" evidence="5">
    <location>
        <begin position="52"/>
        <end position="66"/>
    </location>
</feature>
<name>A0A4R7JA41_9ACTN</name>
<dbReference type="Proteomes" id="UP000295371">
    <property type="component" value="Unassembled WGS sequence"/>
</dbReference>
<comment type="caution">
    <text evidence="8">The sequence shown here is derived from an EMBL/GenBank/DDBJ whole genome shotgun (WGS) entry which is preliminary data.</text>
</comment>
<dbReference type="OrthoDB" id="2004788at2"/>
<feature type="transmembrane region" description="Helical" evidence="6">
    <location>
        <begin position="147"/>
        <end position="166"/>
    </location>
</feature>
<evidence type="ECO:0000313" key="8">
    <source>
        <dbReference type="EMBL" id="TDT34184.1"/>
    </source>
</evidence>
<feature type="compositionally biased region" description="Low complexity" evidence="5">
    <location>
        <begin position="12"/>
        <end position="25"/>
    </location>
</feature>
<feature type="transmembrane region" description="Helical" evidence="6">
    <location>
        <begin position="172"/>
        <end position="196"/>
    </location>
</feature>
<keyword evidence="3 6" id="KW-1133">Transmembrane helix</keyword>
<dbReference type="AlphaFoldDB" id="A0A4R7JA41"/>
<reference evidence="8 9" key="1">
    <citation type="submission" date="2019-03" db="EMBL/GenBank/DDBJ databases">
        <title>Genomic Encyclopedia of Archaeal and Bacterial Type Strains, Phase II (KMG-II): from individual species to whole genera.</title>
        <authorList>
            <person name="Goeker M."/>
        </authorList>
    </citation>
    <scope>NUCLEOTIDE SEQUENCE [LARGE SCALE GENOMIC DNA]</scope>
    <source>
        <strain evidence="8 9">DSM 24323</strain>
    </source>
</reference>
<keyword evidence="4 6" id="KW-0472">Membrane</keyword>
<evidence type="ECO:0000256" key="6">
    <source>
        <dbReference type="SAM" id="Phobius"/>
    </source>
</evidence>
<dbReference type="PANTHER" id="PTHR21016">
    <property type="entry name" value="BETA-AMYLOID BINDING PROTEIN-RELATED"/>
    <property type="match status" value="1"/>
</dbReference>
<evidence type="ECO:0000256" key="1">
    <source>
        <dbReference type="ARBA" id="ARBA00004141"/>
    </source>
</evidence>
<evidence type="ECO:0000256" key="5">
    <source>
        <dbReference type="SAM" id="MobiDB-lite"/>
    </source>
</evidence>
<dbReference type="PANTHER" id="PTHR21016:SF25">
    <property type="entry name" value="TM2 DOMAIN-CONTAINING PROTEIN DDB_G0277895-RELATED"/>
    <property type="match status" value="1"/>
</dbReference>
<evidence type="ECO:0000313" key="9">
    <source>
        <dbReference type="Proteomes" id="UP000295371"/>
    </source>
</evidence>
<dbReference type="RefSeq" id="WP_133754594.1">
    <property type="nucleotide sequence ID" value="NZ_SOAW01000001.1"/>
</dbReference>
<accession>A0A4R7JA41</accession>
<evidence type="ECO:0000256" key="3">
    <source>
        <dbReference type="ARBA" id="ARBA00022989"/>
    </source>
</evidence>
<protein>
    <submittedName>
        <fullName evidence="8">TM2 domain-containing membrane protein YozV</fullName>
    </submittedName>
</protein>
<dbReference type="Pfam" id="PF05154">
    <property type="entry name" value="TM2"/>
    <property type="match status" value="1"/>
</dbReference>
<dbReference type="EMBL" id="SOAW01000001">
    <property type="protein sequence ID" value="TDT34184.1"/>
    <property type="molecule type" value="Genomic_DNA"/>
</dbReference>
<proteinExistence type="predicted"/>
<evidence type="ECO:0000259" key="7">
    <source>
        <dbReference type="Pfam" id="PF05154"/>
    </source>
</evidence>
<dbReference type="GO" id="GO:0016020">
    <property type="term" value="C:membrane"/>
    <property type="evidence" value="ECO:0007669"/>
    <property type="project" value="UniProtKB-SubCell"/>
</dbReference>
<dbReference type="InterPro" id="IPR050932">
    <property type="entry name" value="TM2D1-3-like"/>
</dbReference>
<evidence type="ECO:0000256" key="4">
    <source>
        <dbReference type="ARBA" id="ARBA00023136"/>
    </source>
</evidence>
<keyword evidence="9" id="KW-1185">Reference proteome</keyword>
<feature type="domain" description="TM2" evidence="7">
    <location>
        <begin position="143"/>
        <end position="198"/>
    </location>
</feature>
<organism evidence="8 9">
    <name type="scientific">Naumannella halotolerans</name>
    <dbReference type="NCBI Taxonomy" id="993414"/>
    <lineage>
        <taxon>Bacteria</taxon>
        <taxon>Bacillati</taxon>
        <taxon>Actinomycetota</taxon>
        <taxon>Actinomycetes</taxon>
        <taxon>Propionibacteriales</taxon>
        <taxon>Propionibacteriaceae</taxon>
        <taxon>Naumannella</taxon>
    </lineage>
</organism>
<keyword evidence="2 6" id="KW-0812">Transmembrane</keyword>
<gene>
    <name evidence="8" type="ORF">CLV29_1839</name>
</gene>